<feature type="domain" description="NADH:quinone oxidoreductase/Mrp antiporter transmembrane" evidence="4">
    <location>
        <begin position="137"/>
        <end position="426"/>
    </location>
</feature>
<evidence type="ECO:0000256" key="2">
    <source>
        <dbReference type="RuleBase" id="RU000320"/>
    </source>
</evidence>
<reference evidence="5" key="1">
    <citation type="submission" date="2016-04" db="EMBL/GenBank/DDBJ databases">
        <authorList>
            <person name="Evans L.H."/>
            <person name="Alamgir A."/>
            <person name="Owens N."/>
            <person name="Weber N.D."/>
            <person name="Virtaneva K."/>
            <person name="Barbian K."/>
            <person name="Babar A."/>
            <person name="Rosenke K."/>
        </authorList>
    </citation>
    <scope>NUCLEOTIDE SEQUENCE</scope>
    <source>
        <strain evidence="5">92-2</strain>
    </source>
</reference>
<name>A0A212KL33_9BACT</name>
<feature type="transmembrane region" description="Helical" evidence="3">
    <location>
        <begin position="85"/>
        <end position="106"/>
    </location>
</feature>
<sequence length="497" mass="52945">MDIVESVRPLAAILTALIGACLIMLTGRRPNVRETVSFVTAVVMFCIIASMIGDVAPAPLGLGHTLHLTLFPILPGLSVSFRADAFSMVFALVGSFLWIITVFYAAGYMRGLNEHAQTRFSACFALTLFGAMGVAFADNLFTLYLFYEVVSVCTYPLVAHHQDAEGYDGARKYIVYLTTTAKGLVLPAMIVIYVLTGNLDFAHNSHTGILSAGASDALATVLYVCCILGFAKNGIMPFHHWLPGAMVAPTPVSALLHAVAVVKVGVFCTTRVMLFVFGTDLMKSLNLGVPTAYFVSFTILAASIIALTKDNLKARLAYSTVSQLSYIVLGVALLTVDGIQGGIVHIANHAFSKITLFFCAGAIYVATHKKCISEMSGLGRSMPFTFAAFAVASLSMIGAPPVAGFVTKWKLLVGAMEMPAHSMGILLVLLASTLLNVAYFAPVTYKAFFGKRPEGEETGIREAPLSMVVPILIAAGVSVFIGIYPDAIMSFVKVVTG</sequence>
<feature type="transmembrane region" description="Helical" evidence="3">
    <location>
        <begin position="252"/>
        <end position="277"/>
    </location>
</feature>
<feature type="transmembrane region" description="Helical" evidence="3">
    <location>
        <begin position="208"/>
        <end position="231"/>
    </location>
</feature>
<feature type="transmembrane region" description="Helical" evidence="3">
    <location>
        <begin position="342"/>
        <end position="364"/>
    </location>
</feature>
<dbReference type="PANTHER" id="PTHR43373:SF1">
    <property type="entry name" value="NA(+)_H(+) ANTIPORTER SUBUNIT A"/>
    <property type="match status" value="1"/>
</dbReference>
<accession>A0A212KL33</accession>
<dbReference type="EMBL" id="FLUP01000002">
    <property type="protein sequence ID" value="SBW12305.1"/>
    <property type="molecule type" value="Genomic_DNA"/>
</dbReference>
<dbReference type="GO" id="GO:0016020">
    <property type="term" value="C:membrane"/>
    <property type="evidence" value="ECO:0007669"/>
    <property type="project" value="UniProtKB-SubCell"/>
</dbReference>
<feature type="transmembrane region" description="Helical" evidence="3">
    <location>
        <begin position="143"/>
        <end position="161"/>
    </location>
</feature>
<feature type="transmembrane region" description="Helical" evidence="3">
    <location>
        <begin position="289"/>
        <end position="307"/>
    </location>
</feature>
<evidence type="ECO:0000256" key="1">
    <source>
        <dbReference type="ARBA" id="ARBA00004127"/>
    </source>
</evidence>
<keyword evidence="3" id="KW-0472">Membrane</keyword>
<dbReference type="Pfam" id="PF00361">
    <property type="entry name" value="Proton_antipo_M"/>
    <property type="match status" value="1"/>
</dbReference>
<feature type="transmembrane region" description="Helical" evidence="3">
    <location>
        <begin position="38"/>
        <end position="60"/>
    </location>
</feature>
<feature type="transmembrane region" description="Helical" evidence="3">
    <location>
        <begin position="384"/>
        <end position="403"/>
    </location>
</feature>
<dbReference type="PANTHER" id="PTHR43373">
    <property type="entry name" value="NA(+)/H(+) ANTIPORTER SUBUNIT"/>
    <property type="match status" value="1"/>
</dbReference>
<dbReference type="InterPro" id="IPR050616">
    <property type="entry name" value="CPA3_Na-H_Antiporter_A"/>
</dbReference>
<keyword evidence="3" id="KW-1133">Transmembrane helix</keyword>
<evidence type="ECO:0000259" key="4">
    <source>
        <dbReference type="Pfam" id="PF00361"/>
    </source>
</evidence>
<evidence type="ECO:0000313" key="5">
    <source>
        <dbReference type="EMBL" id="SBW12305.1"/>
    </source>
</evidence>
<dbReference type="RefSeq" id="WP_192111822.1">
    <property type="nucleotide sequence ID" value="NZ_CABUEN010000002.1"/>
</dbReference>
<dbReference type="PRINTS" id="PR01434">
    <property type="entry name" value="NADHDHGNASE5"/>
</dbReference>
<keyword evidence="5" id="KW-0830">Ubiquinone</keyword>
<proteinExistence type="predicted"/>
<protein>
    <submittedName>
        <fullName evidence="5">NADH/Ubiquinone/plastoquinone (Complex I)</fullName>
    </submittedName>
</protein>
<dbReference type="AlphaFoldDB" id="A0A212KL33"/>
<organism evidence="5">
    <name type="scientific">uncultured Desulfovibrio sp</name>
    <dbReference type="NCBI Taxonomy" id="167968"/>
    <lineage>
        <taxon>Bacteria</taxon>
        <taxon>Pseudomonadati</taxon>
        <taxon>Thermodesulfobacteriota</taxon>
        <taxon>Desulfovibrionia</taxon>
        <taxon>Desulfovibrionales</taxon>
        <taxon>Desulfovibrionaceae</taxon>
        <taxon>Desulfovibrio</taxon>
        <taxon>environmental samples</taxon>
    </lineage>
</organism>
<gene>
    <name evidence="5" type="ORF">KM92DES2_20428</name>
</gene>
<comment type="subcellular location">
    <subcellularLocation>
        <location evidence="1">Endomembrane system</location>
        <topology evidence="1">Multi-pass membrane protein</topology>
    </subcellularLocation>
    <subcellularLocation>
        <location evidence="2">Membrane</location>
        <topology evidence="2">Multi-pass membrane protein</topology>
    </subcellularLocation>
</comment>
<dbReference type="NCBIfam" id="NF006236">
    <property type="entry name" value="PRK08375.1-1"/>
    <property type="match status" value="1"/>
</dbReference>
<feature type="transmembrane region" description="Helical" evidence="3">
    <location>
        <begin position="118"/>
        <end position="137"/>
    </location>
</feature>
<feature type="transmembrane region" description="Helical" evidence="3">
    <location>
        <begin position="173"/>
        <end position="196"/>
    </location>
</feature>
<feature type="transmembrane region" description="Helical" evidence="3">
    <location>
        <begin position="423"/>
        <end position="442"/>
    </location>
</feature>
<dbReference type="GO" id="GO:0012505">
    <property type="term" value="C:endomembrane system"/>
    <property type="evidence" value="ECO:0007669"/>
    <property type="project" value="UniProtKB-SubCell"/>
</dbReference>
<feature type="transmembrane region" description="Helical" evidence="3">
    <location>
        <begin position="316"/>
        <end position="336"/>
    </location>
</feature>
<evidence type="ECO:0000256" key="3">
    <source>
        <dbReference type="SAM" id="Phobius"/>
    </source>
</evidence>
<feature type="transmembrane region" description="Helical" evidence="3">
    <location>
        <begin position="6"/>
        <end position="26"/>
    </location>
</feature>
<dbReference type="InterPro" id="IPR001750">
    <property type="entry name" value="ND/Mrp_TM"/>
</dbReference>
<feature type="transmembrane region" description="Helical" evidence="3">
    <location>
        <begin position="463"/>
        <end position="484"/>
    </location>
</feature>
<keyword evidence="2 3" id="KW-0812">Transmembrane</keyword>